<accession>A0A7R7VNA2</accession>
<dbReference type="KEGG" id="ache:ACHE_40295S"/>
<dbReference type="RefSeq" id="XP_043136253.1">
    <property type="nucleotide sequence ID" value="XM_043278478.1"/>
</dbReference>
<dbReference type="EMBL" id="AP024419">
    <property type="protein sequence ID" value="BCR87731.1"/>
    <property type="molecule type" value="Genomic_DNA"/>
</dbReference>
<protein>
    <submittedName>
        <fullName evidence="1">Uncharacterized protein</fullName>
    </submittedName>
</protein>
<name>A0A7R7VNA2_ASPCH</name>
<organism evidence="1 2">
    <name type="scientific">Aspergillus chevalieri</name>
    <name type="common">Eurotium chevalieri</name>
    <dbReference type="NCBI Taxonomy" id="182096"/>
    <lineage>
        <taxon>Eukaryota</taxon>
        <taxon>Fungi</taxon>
        <taxon>Dikarya</taxon>
        <taxon>Ascomycota</taxon>
        <taxon>Pezizomycotina</taxon>
        <taxon>Eurotiomycetes</taxon>
        <taxon>Eurotiomycetidae</taxon>
        <taxon>Eurotiales</taxon>
        <taxon>Aspergillaceae</taxon>
        <taxon>Aspergillus</taxon>
        <taxon>Aspergillus subgen. Aspergillus</taxon>
    </lineage>
</organism>
<proteinExistence type="predicted"/>
<gene>
    <name evidence="1" type="ORF">ACHE_40295S</name>
</gene>
<reference evidence="1" key="2">
    <citation type="submission" date="2021-02" db="EMBL/GenBank/DDBJ databases">
        <title>Aspergillus chevalieri M1 genome sequence.</title>
        <authorList>
            <person name="Kadooka C."/>
            <person name="Mori K."/>
            <person name="Futagami T."/>
        </authorList>
    </citation>
    <scope>NUCLEOTIDE SEQUENCE</scope>
    <source>
        <strain evidence="1">M1</strain>
    </source>
</reference>
<sequence>MDVEDDNMVHDQYDFMLQFSCYVLADKLQASGFKCYIMDEIRCHEEFCDPINLTVDHIRYAYDNTVRQNDPLRRLCPMIRCKRISIWQIINDFKFIALMEEGGAFVRDMMQMSWKLTLKTEGANEETT</sequence>
<dbReference type="GeneID" id="66982090"/>
<keyword evidence="2" id="KW-1185">Reference proteome</keyword>
<evidence type="ECO:0000313" key="2">
    <source>
        <dbReference type="Proteomes" id="UP000637239"/>
    </source>
</evidence>
<evidence type="ECO:0000313" key="1">
    <source>
        <dbReference type="EMBL" id="BCR87731.1"/>
    </source>
</evidence>
<reference evidence="1" key="1">
    <citation type="submission" date="2021-01" db="EMBL/GenBank/DDBJ databases">
        <authorList>
            <consortium name="Aspergillus chevalieri M1 genome sequencing consortium"/>
            <person name="Kazuki M."/>
            <person name="Futagami T."/>
        </authorList>
    </citation>
    <scope>NUCLEOTIDE SEQUENCE</scope>
    <source>
        <strain evidence="1">M1</strain>
    </source>
</reference>
<dbReference type="Proteomes" id="UP000637239">
    <property type="component" value="Chromosome 4"/>
</dbReference>
<dbReference type="AlphaFoldDB" id="A0A7R7VNA2"/>